<accession>A0AAV6TDZ4</accession>
<dbReference type="EMBL" id="JAFNEN010006429">
    <property type="protein sequence ID" value="KAG8155954.1"/>
    <property type="molecule type" value="Genomic_DNA"/>
</dbReference>
<dbReference type="AlphaFoldDB" id="A0AAV6TDZ4"/>
<organism evidence="1 2">
    <name type="scientific">Oedothorax gibbosus</name>
    <dbReference type="NCBI Taxonomy" id="931172"/>
    <lineage>
        <taxon>Eukaryota</taxon>
        <taxon>Metazoa</taxon>
        <taxon>Ecdysozoa</taxon>
        <taxon>Arthropoda</taxon>
        <taxon>Chelicerata</taxon>
        <taxon>Arachnida</taxon>
        <taxon>Araneae</taxon>
        <taxon>Araneomorphae</taxon>
        <taxon>Entelegynae</taxon>
        <taxon>Araneoidea</taxon>
        <taxon>Linyphiidae</taxon>
        <taxon>Erigoninae</taxon>
        <taxon>Oedothorax</taxon>
    </lineage>
</organism>
<dbReference type="Proteomes" id="UP000827092">
    <property type="component" value="Unassembled WGS sequence"/>
</dbReference>
<keyword evidence="2" id="KW-1185">Reference proteome</keyword>
<reference evidence="1 2" key="1">
    <citation type="journal article" date="2022" name="Nat. Ecol. Evol.">
        <title>A masculinizing supergene underlies an exaggerated male reproductive morph in a spider.</title>
        <authorList>
            <person name="Hendrickx F."/>
            <person name="De Corte Z."/>
            <person name="Sonet G."/>
            <person name="Van Belleghem S.M."/>
            <person name="Kostlbacher S."/>
            <person name="Vangestel C."/>
        </authorList>
    </citation>
    <scope>NUCLEOTIDE SEQUENCE [LARGE SCALE GENOMIC DNA]</scope>
    <source>
        <strain evidence="1">W744_W776</strain>
    </source>
</reference>
<protein>
    <submittedName>
        <fullName evidence="1">Uncharacterized protein</fullName>
    </submittedName>
</protein>
<proteinExistence type="predicted"/>
<name>A0AAV6TDZ4_9ARAC</name>
<evidence type="ECO:0000313" key="2">
    <source>
        <dbReference type="Proteomes" id="UP000827092"/>
    </source>
</evidence>
<gene>
    <name evidence="1" type="ORF">JTE90_018053</name>
</gene>
<comment type="caution">
    <text evidence="1">The sequence shown here is derived from an EMBL/GenBank/DDBJ whole genome shotgun (WGS) entry which is preliminary data.</text>
</comment>
<evidence type="ECO:0000313" key="1">
    <source>
        <dbReference type="EMBL" id="KAG8155954.1"/>
    </source>
</evidence>
<sequence>MADNCNRAQSPARKRFNGLPIPVVKGKHTMSLHLGTRVAQASKALQTCYCLCLVRLKRRQFPLRRNAGLGMIRAVSLVGLDASSLSE</sequence>